<organism evidence="1 2">
    <name type="scientific">Peronospora destructor</name>
    <dbReference type="NCBI Taxonomy" id="86335"/>
    <lineage>
        <taxon>Eukaryota</taxon>
        <taxon>Sar</taxon>
        <taxon>Stramenopiles</taxon>
        <taxon>Oomycota</taxon>
        <taxon>Peronosporomycetes</taxon>
        <taxon>Peronosporales</taxon>
        <taxon>Peronosporaceae</taxon>
        <taxon>Peronospora</taxon>
    </lineage>
</organism>
<evidence type="ECO:0000313" key="1">
    <source>
        <dbReference type="EMBL" id="CAI5727926.1"/>
    </source>
</evidence>
<proteinExistence type="predicted"/>
<dbReference type="Proteomes" id="UP001162029">
    <property type="component" value="Unassembled WGS sequence"/>
</dbReference>
<evidence type="ECO:0008006" key="3">
    <source>
        <dbReference type="Google" id="ProtNLM"/>
    </source>
</evidence>
<gene>
    <name evidence="1" type="ORF">PDE001_LOCUS3908</name>
</gene>
<dbReference type="AlphaFoldDB" id="A0AAV0TYG5"/>
<accession>A0AAV0TYG5</accession>
<name>A0AAV0TYG5_9STRA</name>
<reference evidence="1" key="1">
    <citation type="submission" date="2022-12" db="EMBL/GenBank/DDBJ databases">
        <authorList>
            <person name="Webb A."/>
        </authorList>
    </citation>
    <scope>NUCLEOTIDE SEQUENCE</scope>
    <source>
        <strain evidence="1">Pd1</strain>
    </source>
</reference>
<evidence type="ECO:0000313" key="2">
    <source>
        <dbReference type="Proteomes" id="UP001162029"/>
    </source>
</evidence>
<keyword evidence="2" id="KW-1185">Reference proteome</keyword>
<sequence>MLFGFPVAVHTDHKNLIYPTETSLRVQRWKLLLAEYQLTMKYIKGEKNVGADAFSRMQFDKVHDQSPAGETDKIYALTTKHECVMHGTVLRQHQEEDAMLQRNKDTCLAGKNNPDYQLHPYQAAH</sequence>
<comment type="caution">
    <text evidence="1">The sequence shown here is derived from an EMBL/GenBank/DDBJ whole genome shotgun (WGS) entry which is preliminary data.</text>
</comment>
<protein>
    <recommendedName>
        <fullName evidence="3">Reverse transcriptase RNase H-like domain-containing protein</fullName>
    </recommendedName>
</protein>
<dbReference type="EMBL" id="CANTFM010000681">
    <property type="protein sequence ID" value="CAI5727926.1"/>
    <property type="molecule type" value="Genomic_DNA"/>
</dbReference>